<dbReference type="GO" id="GO:0030026">
    <property type="term" value="P:intracellular manganese ion homeostasis"/>
    <property type="evidence" value="ECO:0007669"/>
    <property type="project" value="InterPro"/>
</dbReference>
<proteinExistence type="predicted"/>
<feature type="transmembrane region" description="Helical" evidence="5">
    <location>
        <begin position="161"/>
        <end position="184"/>
    </location>
</feature>
<evidence type="ECO:0000313" key="6">
    <source>
        <dbReference type="EMBL" id="OHA66686.1"/>
    </source>
</evidence>
<protein>
    <recommendedName>
        <fullName evidence="8">GMP synthase</fullName>
    </recommendedName>
</protein>
<dbReference type="EMBL" id="MHTV01000026">
    <property type="protein sequence ID" value="OHA66686.1"/>
    <property type="molecule type" value="Genomic_DNA"/>
</dbReference>
<organism evidence="6 7">
    <name type="scientific">Candidatus Wildermuthbacteria bacterium RIFCSPHIGHO2_02_FULL_45_25</name>
    <dbReference type="NCBI Taxonomy" id="1802450"/>
    <lineage>
        <taxon>Bacteria</taxon>
        <taxon>Candidatus Wildermuthiibacteriota</taxon>
    </lineage>
</organism>
<dbReference type="Pfam" id="PF01988">
    <property type="entry name" value="VIT1"/>
    <property type="match status" value="1"/>
</dbReference>
<reference evidence="6 7" key="1">
    <citation type="journal article" date="2016" name="Nat. Commun.">
        <title>Thousands of microbial genomes shed light on interconnected biogeochemical processes in an aquifer system.</title>
        <authorList>
            <person name="Anantharaman K."/>
            <person name="Brown C.T."/>
            <person name="Hug L.A."/>
            <person name="Sharon I."/>
            <person name="Castelle C.J."/>
            <person name="Probst A.J."/>
            <person name="Thomas B.C."/>
            <person name="Singh A."/>
            <person name="Wilkins M.J."/>
            <person name="Karaoz U."/>
            <person name="Brodie E.L."/>
            <person name="Williams K.H."/>
            <person name="Hubbard S.S."/>
            <person name="Banfield J.F."/>
        </authorList>
    </citation>
    <scope>NUCLEOTIDE SEQUENCE [LARGE SCALE GENOMIC DNA]</scope>
</reference>
<gene>
    <name evidence="6" type="ORF">A3C04_00585</name>
</gene>
<evidence type="ECO:0000313" key="7">
    <source>
        <dbReference type="Proteomes" id="UP000178092"/>
    </source>
</evidence>
<evidence type="ECO:0000256" key="4">
    <source>
        <dbReference type="ARBA" id="ARBA00023136"/>
    </source>
</evidence>
<feature type="transmembrane region" description="Helical" evidence="5">
    <location>
        <begin position="12"/>
        <end position="42"/>
    </location>
</feature>
<dbReference type="Proteomes" id="UP000178092">
    <property type="component" value="Unassembled WGS sequence"/>
</dbReference>
<comment type="caution">
    <text evidence="6">The sequence shown here is derived from an EMBL/GenBank/DDBJ whole genome shotgun (WGS) entry which is preliminary data.</text>
</comment>
<evidence type="ECO:0000256" key="5">
    <source>
        <dbReference type="SAM" id="Phobius"/>
    </source>
</evidence>
<keyword evidence="3 5" id="KW-1133">Transmembrane helix</keyword>
<evidence type="ECO:0000256" key="1">
    <source>
        <dbReference type="ARBA" id="ARBA00004127"/>
    </source>
</evidence>
<accession>A0A1G2R1F2</accession>
<evidence type="ECO:0000256" key="2">
    <source>
        <dbReference type="ARBA" id="ARBA00022692"/>
    </source>
</evidence>
<feature type="transmembrane region" description="Helical" evidence="5">
    <location>
        <begin position="196"/>
        <end position="214"/>
    </location>
</feature>
<dbReference type="PANTHER" id="PTHR31851">
    <property type="entry name" value="FE(2+)/MN(2+) TRANSPORTER PCL1"/>
    <property type="match status" value="1"/>
</dbReference>
<dbReference type="GO" id="GO:0012505">
    <property type="term" value="C:endomembrane system"/>
    <property type="evidence" value="ECO:0007669"/>
    <property type="project" value="UniProtKB-SubCell"/>
</dbReference>
<name>A0A1G2R1F2_9BACT</name>
<comment type="subcellular location">
    <subcellularLocation>
        <location evidence="1">Endomembrane system</location>
        <topology evidence="1">Multi-pass membrane protein</topology>
    </subcellularLocation>
</comment>
<dbReference type="GO" id="GO:0005384">
    <property type="term" value="F:manganese ion transmembrane transporter activity"/>
    <property type="evidence" value="ECO:0007669"/>
    <property type="project" value="InterPro"/>
</dbReference>
<evidence type="ECO:0008006" key="8">
    <source>
        <dbReference type="Google" id="ProtNLM"/>
    </source>
</evidence>
<keyword evidence="4 5" id="KW-0472">Membrane</keyword>
<dbReference type="AlphaFoldDB" id="A0A1G2R1F2"/>
<dbReference type="InterPro" id="IPR008217">
    <property type="entry name" value="Ccc1_fam"/>
</dbReference>
<evidence type="ECO:0000256" key="3">
    <source>
        <dbReference type="ARBA" id="ARBA00022989"/>
    </source>
</evidence>
<sequence length="222" mass="24035">MEDFVYGSNDGIITTFAVVAGAAGALLSPGIIIILGIANLLADGFSMGASNLLALRSGRDFVKLQRKREQWLLEMYPEQEKEQVRAILRRWSLPEEIIAKAIYALTSDRERWMNLMIREKLDLKEEEHGSPLAHGVVTFLAFVVAGIIPLAPYLLGLHVSYQFLISSISAAIAFFLVGAARSLVTDGSAWKTGLEILVIGGLASGVAYGLGWAVKAVFGVTI</sequence>
<keyword evidence="2 5" id="KW-0812">Transmembrane</keyword>
<feature type="transmembrane region" description="Helical" evidence="5">
    <location>
        <begin position="132"/>
        <end position="155"/>
    </location>
</feature>